<name>T2GAY9_MEGG1</name>
<dbReference type="Gene3D" id="1.10.510.10">
    <property type="entry name" value="Transferase(Phosphotransferase) domain 1"/>
    <property type="match status" value="1"/>
</dbReference>
<reference evidence="1 2" key="1">
    <citation type="journal article" date="2013" name="J. Bacteriol.">
        <title>Roles of HynAB and Ech, the only two hydrogenases found in the model sulfate reducer Desulfovibrio gigas.</title>
        <authorList>
            <person name="Morais-Silva F.O."/>
            <person name="Santos C.I."/>
            <person name="Rodrigues R."/>
            <person name="Pereira I.A."/>
            <person name="Rodrigues-Pousada C."/>
        </authorList>
    </citation>
    <scope>NUCLEOTIDE SEQUENCE [LARGE SCALE GENOMIC DNA]</scope>
    <source>
        <strain evidence="2">ATCC 19364 / DSM 1382 / NCIMB 9332 / VKM B-1759</strain>
    </source>
</reference>
<evidence type="ECO:0000313" key="2">
    <source>
        <dbReference type="Proteomes" id="UP000016587"/>
    </source>
</evidence>
<proteinExistence type="predicted"/>
<dbReference type="eggNOG" id="COG0515">
    <property type="taxonomic scope" value="Bacteria"/>
</dbReference>
<dbReference type="Proteomes" id="UP000016587">
    <property type="component" value="Chromosome"/>
</dbReference>
<dbReference type="EMBL" id="CP006585">
    <property type="protein sequence ID" value="AGW13057.1"/>
    <property type="molecule type" value="Genomic_DNA"/>
</dbReference>
<dbReference type="HOGENOM" id="CLU_882043_0_0_7"/>
<dbReference type="InterPro" id="IPR011009">
    <property type="entry name" value="Kinase-like_dom_sf"/>
</dbReference>
<dbReference type="AlphaFoldDB" id="T2GAY9"/>
<evidence type="ECO:0000313" key="1">
    <source>
        <dbReference type="EMBL" id="AGW13057.1"/>
    </source>
</evidence>
<dbReference type="KEGG" id="dgg:DGI_1201"/>
<dbReference type="RefSeq" id="WP_021759840.1">
    <property type="nucleotide sequence ID" value="NC_022444.1"/>
</dbReference>
<accession>T2GAY9</accession>
<sequence>MPTSHDDRTRVRELLQTYCPEFTTSRCGRLVTDTTEFTRIGYGDIIFLEDNHFFVYRDEAERRFGLEDPKYWVKRCRHLESGESKILKLVFHERFPLRIGQLEIQCHRSPEKEARILDLVRGDARFMQGHCFHDVVGNNVRVLDIIRGKPIDEVVAALEVDHPTYFRQYLPDYLARFIAACEAMEFLHAHQEKHGDVRRDHLFVEHGTGRCRWIDFDYAFQSNENPFGLDIWGLGNILLHLVGKDLYTTHDLHTRGFDPAAVQSITSDDMSLMFTHRVMNLRKIIPYIPEDLNRILLHFAAGSPVFYESVTELLDDLRPVLQALQ</sequence>
<evidence type="ECO:0008006" key="3">
    <source>
        <dbReference type="Google" id="ProtNLM"/>
    </source>
</evidence>
<protein>
    <recommendedName>
        <fullName evidence="3">Serine/threonine protein kinase</fullName>
    </recommendedName>
</protein>
<keyword evidence="2" id="KW-1185">Reference proteome</keyword>
<dbReference type="PATRIC" id="fig|1121448.10.peg.1193"/>
<dbReference type="SUPFAM" id="SSF56112">
    <property type="entry name" value="Protein kinase-like (PK-like)"/>
    <property type="match status" value="1"/>
</dbReference>
<reference evidence="2" key="2">
    <citation type="submission" date="2013-07" db="EMBL/GenBank/DDBJ databases">
        <authorList>
            <person name="Morais-Silva F.O."/>
            <person name="Rezende A.M."/>
            <person name="Pimentel C."/>
            <person name="Resende D.M."/>
            <person name="Santos C.I."/>
            <person name="Clemente C."/>
            <person name="de Oliveira L.M."/>
            <person name="da Silva S.M."/>
            <person name="Costa D.A."/>
            <person name="Varela-Raposo A."/>
            <person name="Horacio E.C.A."/>
            <person name="Matos M."/>
            <person name="Flores O."/>
            <person name="Ruiz J.C."/>
            <person name="Rodrigues-Pousada C."/>
        </authorList>
    </citation>
    <scope>NUCLEOTIDE SEQUENCE [LARGE SCALE GENOMIC DNA]</scope>
    <source>
        <strain evidence="2">ATCC 19364 / DSM 1382 / NCIMB 9332 / VKM B-1759</strain>
    </source>
</reference>
<dbReference type="STRING" id="1121448.DGI_1201"/>
<dbReference type="OrthoDB" id="5488306at2"/>
<organism evidence="1 2">
    <name type="scientific">Megalodesulfovibrio gigas (strain ATCC 19364 / DSM 1382 / NCIMB 9332 / VKM B-1759)</name>
    <name type="common">Desulfovibrio gigas</name>
    <dbReference type="NCBI Taxonomy" id="1121448"/>
    <lineage>
        <taxon>Bacteria</taxon>
        <taxon>Pseudomonadati</taxon>
        <taxon>Thermodesulfobacteriota</taxon>
        <taxon>Desulfovibrionia</taxon>
        <taxon>Desulfovibrionales</taxon>
        <taxon>Desulfovibrionaceae</taxon>
        <taxon>Megalodesulfovibrio</taxon>
    </lineage>
</organism>
<gene>
    <name evidence="1" type="ORF">DGI_1201</name>
</gene>